<dbReference type="EMBL" id="BFEA01000078">
    <property type="protein sequence ID" value="GBG66776.1"/>
    <property type="molecule type" value="Genomic_DNA"/>
</dbReference>
<evidence type="ECO:0000313" key="3">
    <source>
        <dbReference type="Proteomes" id="UP000265515"/>
    </source>
</evidence>
<protein>
    <submittedName>
        <fullName evidence="2">Uncharacterized protein</fullName>
    </submittedName>
</protein>
<organism evidence="2 3">
    <name type="scientific">Chara braunii</name>
    <name type="common">Braun's stonewort</name>
    <dbReference type="NCBI Taxonomy" id="69332"/>
    <lineage>
        <taxon>Eukaryota</taxon>
        <taxon>Viridiplantae</taxon>
        <taxon>Streptophyta</taxon>
        <taxon>Charophyceae</taxon>
        <taxon>Charales</taxon>
        <taxon>Characeae</taxon>
        <taxon>Chara</taxon>
    </lineage>
</organism>
<accession>A0A388K9S5</accession>
<proteinExistence type="predicted"/>
<sequence>MESEVPDDEVQLLLVQAWRTVTEGDFMGIIFEEVHDNNLSAIKDELLVFLVQVLDDLPLEILSRCDEMLETETLTRSLEPHLLRSTCTKLDEGRYYLSSRGVFLTVDITDMSTWDPLIRRIPKGQTSEEVREEEEEESEEEEEEEERNGDPDYREYDDEVLGAVGSGEDNEE</sequence>
<feature type="region of interest" description="Disordered" evidence="1">
    <location>
        <begin position="124"/>
        <end position="172"/>
    </location>
</feature>
<dbReference type="Proteomes" id="UP000265515">
    <property type="component" value="Unassembled WGS sequence"/>
</dbReference>
<gene>
    <name evidence="2" type="ORF">CBR_g68762</name>
</gene>
<feature type="compositionally biased region" description="Acidic residues" evidence="1">
    <location>
        <begin position="130"/>
        <end position="147"/>
    </location>
</feature>
<comment type="caution">
    <text evidence="2">The sequence shown here is derived from an EMBL/GenBank/DDBJ whole genome shotgun (WGS) entry which is preliminary data.</text>
</comment>
<reference evidence="2 3" key="1">
    <citation type="journal article" date="2018" name="Cell">
        <title>The Chara Genome: Secondary Complexity and Implications for Plant Terrestrialization.</title>
        <authorList>
            <person name="Nishiyama T."/>
            <person name="Sakayama H."/>
            <person name="Vries J.D."/>
            <person name="Buschmann H."/>
            <person name="Saint-Marcoux D."/>
            <person name="Ullrich K.K."/>
            <person name="Haas F.B."/>
            <person name="Vanderstraeten L."/>
            <person name="Becker D."/>
            <person name="Lang D."/>
            <person name="Vosolsobe S."/>
            <person name="Rombauts S."/>
            <person name="Wilhelmsson P.K.I."/>
            <person name="Janitza P."/>
            <person name="Kern R."/>
            <person name="Heyl A."/>
            <person name="Rumpler F."/>
            <person name="Villalobos L.I.A.C."/>
            <person name="Clay J.M."/>
            <person name="Skokan R."/>
            <person name="Toyoda A."/>
            <person name="Suzuki Y."/>
            <person name="Kagoshima H."/>
            <person name="Schijlen E."/>
            <person name="Tajeshwar N."/>
            <person name="Catarino B."/>
            <person name="Hetherington A.J."/>
            <person name="Saltykova A."/>
            <person name="Bonnot C."/>
            <person name="Breuninger H."/>
            <person name="Symeonidi A."/>
            <person name="Radhakrishnan G.V."/>
            <person name="Van Nieuwerburgh F."/>
            <person name="Deforce D."/>
            <person name="Chang C."/>
            <person name="Karol K.G."/>
            <person name="Hedrich R."/>
            <person name="Ulvskov P."/>
            <person name="Glockner G."/>
            <person name="Delwiche C.F."/>
            <person name="Petrasek J."/>
            <person name="Van de Peer Y."/>
            <person name="Friml J."/>
            <person name="Beilby M."/>
            <person name="Dolan L."/>
            <person name="Kohara Y."/>
            <person name="Sugano S."/>
            <person name="Fujiyama A."/>
            <person name="Delaux P.-M."/>
            <person name="Quint M."/>
            <person name="TheiBen G."/>
            <person name="Hagemann M."/>
            <person name="Harholt J."/>
            <person name="Dunand C."/>
            <person name="Zachgo S."/>
            <person name="Langdale J."/>
            <person name="Maumus F."/>
            <person name="Straeten D.V.D."/>
            <person name="Gould S.B."/>
            <person name="Rensing S.A."/>
        </authorList>
    </citation>
    <scope>NUCLEOTIDE SEQUENCE [LARGE SCALE GENOMIC DNA]</scope>
    <source>
        <strain evidence="2 3">S276</strain>
    </source>
</reference>
<name>A0A388K9S5_CHABU</name>
<keyword evidence="3" id="KW-1185">Reference proteome</keyword>
<evidence type="ECO:0000313" key="2">
    <source>
        <dbReference type="EMBL" id="GBG66776.1"/>
    </source>
</evidence>
<evidence type="ECO:0000256" key="1">
    <source>
        <dbReference type="SAM" id="MobiDB-lite"/>
    </source>
</evidence>
<dbReference type="Gramene" id="GBG66776">
    <property type="protein sequence ID" value="GBG66776"/>
    <property type="gene ID" value="CBR_g68762"/>
</dbReference>
<dbReference type="AlphaFoldDB" id="A0A388K9S5"/>